<evidence type="ECO:0000256" key="3">
    <source>
        <dbReference type="ARBA" id="ARBA00022670"/>
    </source>
</evidence>
<dbReference type="PROSITE" id="PS00134">
    <property type="entry name" value="TRYPSIN_HIS"/>
    <property type="match status" value="1"/>
</dbReference>
<dbReference type="FunFam" id="2.40.10.10:FF:000146">
    <property type="entry name" value="Serine protease 53"/>
    <property type="match status" value="1"/>
</dbReference>
<keyword evidence="8" id="KW-1015">Disulfide bond</keyword>
<dbReference type="Proteomes" id="UP000801492">
    <property type="component" value="Unassembled WGS sequence"/>
</dbReference>
<keyword evidence="3 10" id="KW-0645">Protease</keyword>
<dbReference type="AlphaFoldDB" id="A0A8K0CUH7"/>
<feature type="region of interest" description="Disordered" evidence="12">
    <location>
        <begin position="103"/>
        <end position="125"/>
    </location>
</feature>
<evidence type="ECO:0000259" key="13">
    <source>
        <dbReference type="PROSITE" id="PS50240"/>
    </source>
</evidence>
<dbReference type="InterPro" id="IPR022700">
    <property type="entry name" value="CLIP"/>
</dbReference>
<dbReference type="PRINTS" id="PR00722">
    <property type="entry name" value="CHYMOTRYPSIN"/>
</dbReference>
<dbReference type="InterPro" id="IPR033116">
    <property type="entry name" value="TRYPSIN_SER"/>
</dbReference>
<comment type="domain">
    <text evidence="11">The clip domain consists of 35-55 residues which are 'knitted' together usually by 3 conserved disulfide bonds forming a clip-like compact structure.</text>
</comment>
<proteinExistence type="inferred from homology"/>
<evidence type="ECO:0000259" key="14">
    <source>
        <dbReference type="PROSITE" id="PS51888"/>
    </source>
</evidence>
<dbReference type="Gene3D" id="3.30.1640.30">
    <property type="match status" value="1"/>
</dbReference>
<dbReference type="Gene3D" id="2.40.10.10">
    <property type="entry name" value="Trypsin-like serine proteases"/>
    <property type="match status" value="2"/>
</dbReference>
<dbReference type="SUPFAM" id="SSF50494">
    <property type="entry name" value="Trypsin-like serine proteases"/>
    <property type="match status" value="1"/>
</dbReference>
<evidence type="ECO:0000256" key="7">
    <source>
        <dbReference type="ARBA" id="ARBA00023145"/>
    </source>
</evidence>
<evidence type="ECO:0000256" key="4">
    <source>
        <dbReference type="ARBA" id="ARBA00022729"/>
    </source>
</evidence>
<reference evidence="15" key="1">
    <citation type="submission" date="2019-08" db="EMBL/GenBank/DDBJ databases">
        <title>The genome of the North American firefly Photinus pyralis.</title>
        <authorList>
            <consortium name="Photinus pyralis genome working group"/>
            <person name="Fallon T.R."/>
            <person name="Sander Lower S.E."/>
            <person name="Weng J.-K."/>
        </authorList>
    </citation>
    <scope>NUCLEOTIDE SEQUENCE</scope>
    <source>
        <strain evidence="15">TRF0915ILg1</strain>
        <tissue evidence="15">Whole body</tissue>
    </source>
</reference>
<keyword evidence="5 10" id="KW-0378">Hydrolase</keyword>
<keyword evidence="6 10" id="KW-0720">Serine protease</keyword>
<dbReference type="PROSITE" id="PS51888">
    <property type="entry name" value="CLIP"/>
    <property type="match status" value="1"/>
</dbReference>
<dbReference type="Pfam" id="PF12032">
    <property type="entry name" value="CLIP"/>
    <property type="match status" value="1"/>
</dbReference>
<organism evidence="15 16">
    <name type="scientific">Ignelater luminosus</name>
    <name type="common">Cucubano</name>
    <name type="synonym">Pyrophorus luminosus</name>
    <dbReference type="NCBI Taxonomy" id="2038154"/>
    <lineage>
        <taxon>Eukaryota</taxon>
        <taxon>Metazoa</taxon>
        <taxon>Ecdysozoa</taxon>
        <taxon>Arthropoda</taxon>
        <taxon>Hexapoda</taxon>
        <taxon>Insecta</taxon>
        <taxon>Pterygota</taxon>
        <taxon>Neoptera</taxon>
        <taxon>Endopterygota</taxon>
        <taxon>Coleoptera</taxon>
        <taxon>Polyphaga</taxon>
        <taxon>Elateriformia</taxon>
        <taxon>Elateroidea</taxon>
        <taxon>Elateridae</taxon>
        <taxon>Agrypninae</taxon>
        <taxon>Pyrophorini</taxon>
        <taxon>Ignelater</taxon>
    </lineage>
</organism>
<evidence type="ECO:0000256" key="5">
    <source>
        <dbReference type="ARBA" id="ARBA00022801"/>
    </source>
</evidence>
<feature type="domain" description="Peptidase S1" evidence="13">
    <location>
        <begin position="135"/>
        <end position="386"/>
    </location>
</feature>
<dbReference type="GO" id="GO:0006508">
    <property type="term" value="P:proteolysis"/>
    <property type="evidence" value="ECO:0007669"/>
    <property type="project" value="UniProtKB-KW"/>
</dbReference>
<evidence type="ECO:0000313" key="16">
    <source>
        <dbReference type="Proteomes" id="UP000801492"/>
    </source>
</evidence>
<dbReference type="EMBL" id="VTPC01020874">
    <property type="protein sequence ID" value="KAF2891876.1"/>
    <property type="molecule type" value="Genomic_DNA"/>
</dbReference>
<accession>A0A8K0CUH7</accession>
<dbReference type="InterPro" id="IPR009003">
    <property type="entry name" value="Peptidase_S1_PA"/>
</dbReference>
<evidence type="ECO:0000256" key="1">
    <source>
        <dbReference type="ARBA" id="ARBA00004613"/>
    </source>
</evidence>
<dbReference type="PANTHER" id="PTHR24264">
    <property type="entry name" value="TRYPSIN-RELATED"/>
    <property type="match status" value="1"/>
</dbReference>
<sequence length="405" mass="44738">MLKLSVIVLLSLSPLISCYAALNQQQVNPESLQPKFATPCTTPNLQWGACIEIQRCGILMNSLTNGRTDNHDFIRASRCGPPNEDPAQPKVCCGEHDNYLNKLTPVPTTNRPKKKNNNPLPRNCGNQTIVLPSRIFGGGKTSIGEFPWMARLLHRRPDGVITFGCAGFLIANQFVLTAAHCIRSKALAPLGPVFKVQLGEHDTYTLLDCEGSLQNRRCAHPPQMLRAANPIVHPEYTDTIQQHNDIALIPLKDPATFTEFVYPICLAKAETQETEMWLSGWGKTETQESSHIKLKVIVHRVNRDQCGSIYRNAGTTVLPTQLCAGGEEGLDSCSGDSGGPIMVQSGTGPWQAEGIVSYGMGCGLEGWPGIYTNIPEYLPWIKRKMNQYLRKQQRNNPVKTSNIKH</sequence>
<dbReference type="SMART" id="SM00680">
    <property type="entry name" value="CLIP"/>
    <property type="match status" value="1"/>
</dbReference>
<dbReference type="GO" id="GO:0004252">
    <property type="term" value="F:serine-type endopeptidase activity"/>
    <property type="evidence" value="ECO:0007669"/>
    <property type="project" value="UniProtKB-UniRule"/>
</dbReference>
<keyword evidence="4 11" id="KW-0732">Signal</keyword>
<comment type="similarity">
    <text evidence="9 11">Belongs to the peptidase S1 family. CLIP subfamily.</text>
</comment>
<dbReference type="CDD" id="cd00190">
    <property type="entry name" value="Tryp_SPc"/>
    <property type="match status" value="1"/>
</dbReference>
<feature type="signal peptide" evidence="11">
    <location>
        <begin position="1"/>
        <end position="20"/>
    </location>
</feature>
<dbReference type="InterPro" id="IPR018114">
    <property type="entry name" value="TRYPSIN_HIS"/>
</dbReference>
<dbReference type="OrthoDB" id="9028152at2759"/>
<dbReference type="InterPro" id="IPR001254">
    <property type="entry name" value="Trypsin_dom"/>
</dbReference>
<comment type="subcellular location">
    <subcellularLocation>
        <location evidence="1 11">Secreted</location>
    </subcellularLocation>
</comment>
<dbReference type="GO" id="GO:0005615">
    <property type="term" value="C:extracellular space"/>
    <property type="evidence" value="ECO:0007669"/>
    <property type="project" value="TreeGrafter"/>
</dbReference>
<evidence type="ECO:0000256" key="11">
    <source>
        <dbReference type="RuleBase" id="RU366078"/>
    </source>
</evidence>
<dbReference type="InterPro" id="IPR043504">
    <property type="entry name" value="Peptidase_S1_PA_chymotrypsin"/>
</dbReference>
<dbReference type="PROSITE" id="PS50240">
    <property type="entry name" value="TRYPSIN_DOM"/>
    <property type="match status" value="1"/>
</dbReference>
<evidence type="ECO:0000256" key="10">
    <source>
        <dbReference type="RuleBase" id="RU363034"/>
    </source>
</evidence>
<feature type="domain" description="Clip" evidence="14">
    <location>
        <begin position="39"/>
        <end position="93"/>
    </location>
</feature>
<dbReference type="SMART" id="SM00020">
    <property type="entry name" value="Tryp_SPc"/>
    <property type="match status" value="1"/>
</dbReference>
<evidence type="ECO:0000256" key="2">
    <source>
        <dbReference type="ARBA" id="ARBA00022525"/>
    </source>
</evidence>
<dbReference type="PROSITE" id="PS00135">
    <property type="entry name" value="TRYPSIN_SER"/>
    <property type="match status" value="1"/>
</dbReference>
<protein>
    <recommendedName>
        <fullName evidence="11">CLIP domain-containing serine protease</fullName>
        <ecNumber evidence="10">3.4.21.-</ecNumber>
    </recommendedName>
</protein>
<name>A0A8K0CUH7_IGNLU</name>
<dbReference type="InterPro" id="IPR050127">
    <property type="entry name" value="Serine_Proteases_S1"/>
</dbReference>
<evidence type="ECO:0000256" key="9">
    <source>
        <dbReference type="ARBA" id="ARBA00024195"/>
    </source>
</evidence>
<keyword evidence="7" id="KW-0865">Zymogen</keyword>
<dbReference type="PANTHER" id="PTHR24264:SF65">
    <property type="entry name" value="SRCR DOMAIN-CONTAINING PROTEIN"/>
    <property type="match status" value="1"/>
</dbReference>
<keyword evidence="16" id="KW-1185">Reference proteome</keyword>
<feature type="chain" id="PRO_5035488307" description="CLIP domain-containing serine protease" evidence="11">
    <location>
        <begin position="21"/>
        <end position="405"/>
    </location>
</feature>
<evidence type="ECO:0000256" key="8">
    <source>
        <dbReference type="ARBA" id="ARBA00023157"/>
    </source>
</evidence>
<dbReference type="InterPro" id="IPR001314">
    <property type="entry name" value="Peptidase_S1A"/>
</dbReference>
<evidence type="ECO:0000256" key="12">
    <source>
        <dbReference type="SAM" id="MobiDB-lite"/>
    </source>
</evidence>
<keyword evidence="2 11" id="KW-0964">Secreted</keyword>
<dbReference type="InterPro" id="IPR038565">
    <property type="entry name" value="CLIP_sf"/>
</dbReference>
<comment type="caution">
    <text evidence="15">The sequence shown here is derived from an EMBL/GenBank/DDBJ whole genome shotgun (WGS) entry which is preliminary data.</text>
</comment>
<dbReference type="EC" id="3.4.21.-" evidence="10"/>
<evidence type="ECO:0000256" key="6">
    <source>
        <dbReference type="ARBA" id="ARBA00022825"/>
    </source>
</evidence>
<gene>
    <name evidence="15" type="ORF">ILUMI_14312</name>
</gene>
<evidence type="ECO:0000313" key="15">
    <source>
        <dbReference type="EMBL" id="KAF2891876.1"/>
    </source>
</evidence>
<dbReference type="Pfam" id="PF00089">
    <property type="entry name" value="Trypsin"/>
    <property type="match status" value="1"/>
</dbReference>